<dbReference type="Pfam" id="PF12500">
    <property type="entry name" value="TRSP"/>
    <property type="match status" value="1"/>
</dbReference>
<dbReference type="SUPFAM" id="SSF53383">
    <property type="entry name" value="PLP-dependent transferases"/>
    <property type="match status" value="1"/>
</dbReference>
<reference evidence="3 5" key="3">
    <citation type="submission" date="2016-10" db="EMBL/GenBank/DDBJ databases">
        <authorList>
            <person name="Varghese N."/>
            <person name="Submissions S."/>
        </authorList>
    </citation>
    <scope>NUCLEOTIDE SEQUENCE [LARGE SCALE GENOMIC DNA]</scope>
    <source>
        <strain evidence="3 5">CGMCC 1.7071</strain>
    </source>
</reference>
<evidence type="ECO:0000313" key="3">
    <source>
        <dbReference type="EMBL" id="SEP24965.1"/>
    </source>
</evidence>
<reference evidence="2" key="1">
    <citation type="submission" date="2016-10" db="EMBL/GenBank/DDBJ databases">
        <authorList>
            <person name="de Groot N.N."/>
        </authorList>
    </citation>
    <scope>NUCLEOTIDE SEQUENCE [LARGE SCALE GENOMIC DNA]</scope>
    <source>
        <strain evidence="2">CCBAU85039</strain>
    </source>
</reference>
<reference evidence="4" key="2">
    <citation type="submission" date="2016-10" db="EMBL/GenBank/DDBJ databases">
        <authorList>
            <person name="Wibberg D."/>
        </authorList>
    </citation>
    <scope>NUCLEOTIDE SEQUENCE [LARGE SCALE GENOMIC DNA]</scope>
</reference>
<accession>A0A1H8WBD6</accession>
<evidence type="ECO:0000313" key="2">
    <source>
        <dbReference type="EMBL" id="SEI21032.1"/>
    </source>
</evidence>
<dbReference type="EMBL" id="FNXB01000078">
    <property type="protein sequence ID" value="SEI21032.1"/>
    <property type="molecule type" value="Genomic_DNA"/>
</dbReference>
<protein>
    <submittedName>
        <fullName evidence="3">TRSP domain C terminus to PRTase_2</fullName>
    </submittedName>
</protein>
<keyword evidence="5" id="KW-1185">Reference proteome</keyword>
<dbReference type="InterPro" id="IPR022537">
    <property type="entry name" value="TRSP_dom"/>
</dbReference>
<evidence type="ECO:0000313" key="5">
    <source>
        <dbReference type="Proteomes" id="UP000198939"/>
    </source>
</evidence>
<dbReference type="InterPro" id="IPR015424">
    <property type="entry name" value="PyrdxlP-dep_Trfase"/>
</dbReference>
<dbReference type="AlphaFoldDB" id="A0A1H8WBD6"/>
<dbReference type="InterPro" id="IPR015421">
    <property type="entry name" value="PyrdxlP-dep_Trfase_major"/>
</dbReference>
<evidence type="ECO:0000313" key="4">
    <source>
        <dbReference type="Proteomes" id="UP000183063"/>
    </source>
</evidence>
<dbReference type="Proteomes" id="UP000183063">
    <property type="component" value="Unassembled WGS sequence"/>
</dbReference>
<dbReference type="Proteomes" id="UP000198939">
    <property type="component" value="Unassembled WGS sequence"/>
</dbReference>
<evidence type="ECO:0000259" key="1">
    <source>
        <dbReference type="Pfam" id="PF12500"/>
    </source>
</evidence>
<dbReference type="EMBL" id="FOCV01000060">
    <property type="protein sequence ID" value="SEP24965.1"/>
    <property type="molecule type" value="Genomic_DNA"/>
</dbReference>
<sequence>MRLASNARCRTGERILVLGTSEHVWEPFQLAEHLEKAGADVRFSAVTRSPLAVGHSIERALAFSDNYGLGIANAFLRSGAYLRHLRTIRKAYSETLRCLISNLQAKFGQLEIWGAHNGMHVMWLRLEEHGVHVHTLASGGAYAQNSPYNERVILPGYAALSELEIAKAVDIMAAAIPLDEKALPDRNIAAKA</sequence>
<feature type="domain" description="TRSP" evidence="1">
    <location>
        <begin position="8"/>
        <end position="70"/>
    </location>
</feature>
<name>A0A1H8WBD6_9HYPH</name>
<gene>
    <name evidence="2" type="ORF">RTCCBAU85039_6529</name>
    <name evidence="3" type="ORF">SAMN05216228_106016</name>
</gene>
<dbReference type="STRING" id="501024.RTCCBAU85039_6529"/>
<proteinExistence type="predicted"/>
<dbReference type="Gene3D" id="3.40.640.10">
    <property type="entry name" value="Type I PLP-dependent aspartate aminotransferase-like (Major domain)"/>
    <property type="match status" value="1"/>
</dbReference>
<organism evidence="2 4">
    <name type="scientific">Rhizobium tibeticum</name>
    <dbReference type="NCBI Taxonomy" id="501024"/>
    <lineage>
        <taxon>Bacteria</taxon>
        <taxon>Pseudomonadati</taxon>
        <taxon>Pseudomonadota</taxon>
        <taxon>Alphaproteobacteria</taxon>
        <taxon>Hyphomicrobiales</taxon>
        <taxon>Rhizobiaceae</taxon>
        <taxon>Rhizobium/Agrobacterium group</taxon>
        <taxon>Rhizobium</taxon>
    </lineage>
</organism>